<sequence>MWLITQQERACKLKPWKVEISGDRLRSFKESLTPGARRTSCNKRNSKYFPDSPAEDHEQELLEIASLRVLLNKSVYEFDIVVSRRRKAYKWQLILNTRLRNHLANGPFRKCTRSLVVKHLMVELELRQMTTPLNVTYEATQSIYSYCYLDSGEVSFSKQHSIQQQFIKGIKCQTLSREISELGLRLRKTRMLNLRIRMLRHLILESSVAVDGQLQNDKETIPEVLPEVMVSTVDVTDSVKILENSKILHDRSHVTWRKLNPISIMKLLQVGIGAKATLSPLAHTSTSDQTLKDQDSSSDSAQNIVCMFRKANKFDKKQFYTGESETGRTDKI</sequence>
<evidence type="ECO:0000313" key="1">
    <source>
        <dbReference type="EMBL" id="GES93011.1"/>
    </source>
</evidence>
<protein>
    <submittedName>
        <fullName evidence="1">Uncharacterized protein</fullName>
    </submittedName>
</protein>
<gene>
    <name evidence="1" type="ORF">RCL2_001977300</name>
</gene>
<dbReference type="OrthoDB" id="2410986at2759"/>
<evidence type="ECO:0000313" key="2">
    <source>
        <dbReference type="Proteomes" id="UP000615446"/>
    </source>
</evidence>
<name>A0A8H3LV42_9GLOM</name>
<dbReference type="AlphaFoldDB" id="A0A8H3LV42"/>
<dbReference type="Proteomes" id="UP000615446">
    <property type="component" value="Unassembled WGS sequence"/>
</dbReference>
<comment type="caution">
    <text evidence="1">The sequence shown here is derived from an EMBL/GenBank/DDBJ whole genome shotgun (WGS) entry which is preliminary data.</text>
</comment>
<accession>A0A8H3LV42</accession>
<organism evidence="1 2">
    <name type="scientific">Rhizophagus clarus</name>
    <dbReference type="NCBI Taxonomy" id="94130"/>
    <lineage>
        <taxon>Eukaryota</taxon>
        <taxon>Fungi</taxon>
        <taxon>Fungi incertae sedis</taxon>
        <taxon>Mucoromycota</taxon>
        <taxon>Glomeromycotina</taxon>
        <taxon>Glomeromycetes</taxon>
        <taxon>Glomerales</taxon>
        <taxon>Glomeraceae</taxon>
        <taxon>Rhizophagus</taxon>
    </lineage>
</organism>
<proteinExistence type="predicted"/>
<dbReference type="EMBL" id="BLAL01000218">
    <property type="protein sequence ID" value="GES93011.1"/>
    <property type="molecule type" value="Genomic_DNA"/>
</dbReference>
<reference evidence="1" key="1">
    <citation type="submission" date="2019-10" db="EMBL/GenBank/DDBJ databases">
        <title>Conservation and host-specific expression of non-tandemly repeated heterogenous ribosome RNA gene in arbuscular mycorrhizal fungi.</title>
        <authorList>
            <person name="Maeda T."/>
            <person name="Kobayashi Y."/>
            <person name="Nakagawa T."/>
            <person name="Ezawa T."/>
            <person name="Yamaguchi K."/>
            <person name="Bino T."/>
            <person name="Nishimoto Y."/>
            <person name="Shigenobu S."/>
            <person name="Kawaguchi M."/>
        </authorList>
    </citation>
    <scope>NUCLEOTIDE SEQUENCE</scope>
    <source>
        <strain evidence="1">HR1</strain>
    </source>
</reference>